<organism evidence="2 3">
    <name type="scientific">Segniliparus rugosus (strain ATCC BAA-974 / DSM 45345 / CCUG 50838 / CIP 108380 / JCM 13579 / CDC 945)</name>
    <dbReference type="NCBI Taxonomy" id="679197"/>
    <lineage>
        <taxon>Bacteria</taxon>
        <taxon>Bacillati</taxon>
        <taxon>Actinomycetota</taxon>
        <taxon>Actinomycetes</taxon>
        <taxon>Mycobacteriales</taxon>
        <taxon>Segniliparaceae</taxon>
        <taxon>Segniliparus</taxon>
    </lineage>
</organism>
<evidence type="ECO:0000313" key="3">
    <source>
        <dbReference type="Proteomes" id="UP000004816"/>
    </source>
</evidence>
<evidence type="ECO:0000256" key="1">
    <source>
        <dbReference type="SAM" id="MobiDB-lite"/>
    </source>
</evidence>
<comment type="caution">
    <text evidence="2">The sequence shown here is derived from an EMBL/GenBank/DDBJ whole genome shotgun (WGS) entry which is preliminary data.</text>
</comment>
<dbReference type="OrthoDB" id="9913213at2"/>
<reference evidence="2 3" key="1">
    <citation type="journal article" date="2011" name="Stand. Genomic Sci.">
        <title>High quality draft genome sequence of Segniliparus rugosus CDC 945(T)= (ATCC BAA-974(T)).</title>
        <authorList>
            <person name="Earl A.M."/>
            <person name="Desjardins C.A."/>
            <person name="Fitzgerald M.G."/>
            <person name="Arachchi H.M."/>
            <person name="Zeng Q."/>
            <person name="Mehta T."/>
            <person name="Griggs A."/>
            <person name="Birren B.W."/>
            <person name="Toney N.C."/>
            <person name="Carr J."/>
            <person name="Posey J."/>
            <person name="Butler W.R."/>
        </authorList>
    </citation>
    <scope>NUCLEOTIDE SEQUENCE [LARGE SCALE GENOMIC DNA]</scope>
    <source>
        <strain evidence="3">ATCC BAA-974 / DSM 45345 / CCUG 50838 / CIP 108380 / JCM 13579 / CDC 945</strain>
    </source>
</reference>
<dbReference type="STRING" id="679197.HMPREF9336_03201"/>
<name>E5XUM9_SEGRC</name>
<protein>
    <submittedName>
        <fullName evidence="2">Uncharacterized protein</fullName>
    </submittedName>
</protein>
<dbReference type="HOGENOM" id="CLU_2169328_0_0_11"/>
<dbReference type="GO" id="GO:0009306">
    <property type="term" value="P:protein secretion"/>
    <property type="evidence" value="ECO:0007669"/>
    <property type="project" value="InterPro"/>
</dbReference>
<keyword evidence="3" id="KW-1185">Reference proteome</keyword>
<dbReference type="Proteomes" id="UP000004816">
    <property type="component" value="Unassembled WGS sequence"/>
</dbReference>
<dbReference type="AlphaFoldDB" id="E5XUM9"/>
<dbReference type="InterPro" id="IPR022536">
    <property type="entry name" value="EspC"/>
</dbReference>
<proteinExistence type="predicted"/>
<sequence length="111" mass="11703">MAIDIENADSGHVADEVNARVAEADQAAHRAYTAAESLANLTGSLNYTSDPIGSDIRRVVESAMGNQIGDLNSLVASLDEFQGQIRAAQSAQQGIDGEAAESLDMVDQKIR</sequence>
<accession>E5XUM9</accession>
<gene>
    <name evidence="2" type="ORF">HMPREF9336_03201</name>
</gene>
<feature type="region of interest" description="Disordered" evidence="1">
    <location>
        <begin position="89"/>
        <end position="111"/>
    </location>
</feature>
<dbReference type="RefSeq" id="WP_007472017.1">
    <property type="nucleotide sequence ID" value="NZ_KI391953.1"/>
</dbReference>
<dbReference type="Pfam" id="PF10824">
    <property type="entry name" value="T7SS_ESX_EspC"/>
    <property type="match status" value="1"/>
</dbReference>
<dbReference type="EMBL" id="ACZI02000001">
    <property type="protein sequence ID" value="EFV11953.1"/>
    <property type="molecule type" value="Genomic_DNA"/>
</dbReference>
<evidence type="ECO:0000313" key="2">
    <source>
        <dbReference type="EMBL" id="EFV11953.1"/>
    </source>
</evidence>